<dbReference type="Proteomes" id="UP000291822">
    <property type="component" value="Unassembled WGS sequence"/>
</dbReference>
<dbReference type="EMBL" id="SJTG01000001">
    <property type="protein sequence ID" value="TCI12824.1"/>
    <property type="molecule type" value="Genomic_DNA"/>
</dbReference>
<organism evidence="1 2">
    <name type="scientific">Dyella soli</name>
    <dbReference type="NCBI Taxonomy" id="522319"/>
    <lineage>
        <taxon>Bacteria</taxon>
        <taxon>Pseudomonadati</taxon>
        <taxon>Pseudomonadota</taxon>
        <taxon>Gammaproteobacteria</taxon>
        <taxon>Lysobacterales</taxon>
        <taxon>Rhodanobacteraceae</taxon>
        <taxon>Dyella</taxon>
    </lineage>
</organism>
<comment type="caution">
    <text evidence="1">The sequence shown here is derived from an EMBL/GenBank/DDBJ whole genome shotgun (WGS) entry which is preliminary data.</text>
</comment>
<name>A0A4R0YZN6_9GAMM</name>
<evidence type="ECO:0000313" key="1">
    <source>
        <dbReference type="EMBL" id="TCI12824.1"/>
    </source>
</evidence>
<reference evidence="1 2" key="1">
    <citation type="submission" date="2019-02" db="EMBL/GenBank/DDBJ databases">
        <title>Dyella amyloliquefaciens sp. nov., isolated from forest soil.</title>
        <authorList>
            <person name="Gao Z.-H."/>
            <person name="Qiu L.-H."/>
        </authorList>
    </citation>
    <scope>NUCLEOTIDE SEQUENCE [LARGE SCALE GENOMIC DNA]</scope>
    <source>
        <strain evidence="1 2">KACC 12747</strain>
    </source>
</reference>
<proteinExistence type="predicted"/>
<dbReference type="RefSeq" id="WP_131150397.1">
    <property type="nucleotide sequence ID" value="NZ_SJTG01000001.1"/>
</dbReference>
<protein>
    <submittedName>
        <fullName evidence="1">Uncharacterized protein</fullName>
    </submittedName>
</protein>
<accession>A0A4R0YZN6</accession>
<gene>
    <name evidence="1" type="ORF">EZM97_05705</name>
</gene>
<dbReference type="AlphaFoldDB" id="A0A4R0YZN6"/>
<evidence type="ECO:0000313" key="2">
    <source>
        <dbReference type="Proteomes" id="UP000291822"/>
    </source>
</evidence>
<keyword evidence="2" id="KW-1185">Reference proteome</keyword>
<sequence>MTDSCEHWAIGDGSHVINKEATIETLLNDSIEWLMHAWIIAEDAQHNASDNSLEEAAMLRCRLSNLFIFVRMTLQCVREARGKMDDEELQRRICCPCEG</sequence>